<comment type="caution">
    <text evidence="1">The sequence shown here is derived from an EMBL/GenBank/DDBJ whole genome shotgun (WGS) entry which is preliminary data.</text>
</comment>
<name>A0A8H6JFJ0_9PEZI</name>
<keyword evidence="2" id="KW-1185">Reference proteome</keyword>
<accession>A0A8H6JFJ0</accession>
<dbReference type="AlphaFoldDB" id="A0A8H6JFJ0"/>
<dbReference type="EMBL" id="WIGN01000066">
    <property type="protein sequence ID" value="KAF6812170.1"/>
    <property type="molecule type" value="Genomic_DNA"/>
</dbReference>
<reference evidence="1 2" key="1">
    <citation type="journal article" date="2020" name="Phytopathology">
        <title>Genome Sequence Resources of Colletotrichum truncatum, C. plurivorum, C. musicola, and C. sojae: Four Species Pathogenic to Soybean (Glycine max).</title>
        <authorList>
            <person name="Rogerio F."/>
            <person name="Boufleur T.R."/>
            <person name="Ciampi-Guillardi M."/>
            <person name="Sukno S.A."/>
            <person name="Thon M.R."/>
            <person name="Massola Junior N.S."/>
            <person name="Baroncelli R."/>
        </authorList>
    </citation>
    <scope>NUCLEOTIDE SEQUENCE [LARGE SCALE GENOMIC DNA]</scope>
    <source>
        <strain evidence="1 2">LFN0009</strain>
    </source>
</reference>
<sequence length="152" mass="16691">MRERPSKQASMRLLRMTCSSVETLLVHPCRIAPLPHGPSWEKPESRQAPTSGTSDVTAAVAIHHRRFVPVALTDGLGNKQVCGDVVSNNRIRLGGPRADKLAAQWLVRYPAVWRAGYVSRAPFPSVVARGIVSRILAKMQPTAIYRGQIAMD</sequence>
<protein>
    <submittedName>
        <fullName evidence="1">Uncharacterized protein</fullName>
    </submittedName>
</protein>
<evidence type="ECO:0000313" key="1">
    <source>
        <dbReference type="EMBL" id="KAF6812170.1"/>
    </source>
</evidence>
<organism evidence="1 2">
    <name type="scientific">Colletotrichum sojae</name>
    <dbReference type="NCBI Taxonomy" id="2175907"/>
    <lineage>
        <taxon>Eukaryota</taxon>
        <taxon>Fungi</taxon>
        <taxon>Dikarya</taxon>
        <taxon>Ascomycota</taxon>
        <taxon>Pezizomycotina</taxon>
        <taxon>Sordariomycetes</taxon>
        <taxon>Hypocreomycetidae</taxon>
        <taxon>Glomerellales</taxon>
        <taxon>Glomerellaceae</taxon>
        <taxon>Colletotrichum</taxon>
        <taxon>Colletotrichum orchidearum species complex</taxon>
    </lineage>
</organism>
<gene>
    <name evidence="1" type="ORF">CSOJ01_05294</name>
</gene>
<evidence type="ECO:0000313" key="2">
    <source>
        <dbReference type="Proteomes" id="UP000652219"/>
    </source>
</evidence>
<proteinExistence type="predicted"/>
<dbReference type="Proteomes" id="UP000652219">
    <property type="component" value="Unassembled WGS sequence"/>
</dbReference>